<dbReference type="Proteomes" id="UP000298358">
    <property type="component" value="Unassembled WGS sequence"/>
</dbReference>
<keyword evidence="2" id="KW-1185">Reference proteome</keyword>
<dbReference type="OrthoDB" id="9855887at2"/>
<sequence length="219" mass="23125">MSTPQRHPSSTDARRAVFEFDQAVDRIAEEAGFLALGPHQQAARFLAEAHRMLDDVRVVMHRIDAGSHDPMLRPSAQRRMHATAVQLAQAGLVDAERVTVTAQRLKTQVIAPEAIRGGSIKGVLVGPLRDGAAKVTAWSVEKWTGSPLIPGQLQSTAAVAAATTAAERIAQRGRVPARPTGSAPARAWRRAGIISAVTGGGALAAYGGWTLLAQLLGLL</sequence>
<dbReference type="EMBL" id="SPQB01000049">
    <property type="protein sequence ID" value="TFU31031.1"/>
    <property type="molecule type" value="Genomic_DNA"/>
</dbReference>
<evidence type="ECO:0000313" key="1">
    <source>
        <dbReference type="EMBL" id="TFU31031.1"/>
    </source>
</evidence>
<reference evidence="1 2" key="1">
    <citation type="submission" date="2019-03" db="EMBL/GenBank/DDBJ databases">
        <title>Diversity of the mouse oral microbiome.</title>
        <authorList>
            <person name="Joseph S."/>
            <person name="Aduse-Opoku J."/>
            <person name="Curtis M."/>
            <person name="Wade W."/>
            <person name="Hashim A."/>
        </authorList>
    </citation>
    <scope>NUCLEOTIDE SEQUENCE [LARGE SCALE GENOMIC DNA]</scope>
    <source>
        <strain evidence="1 2">P1012</strain>
    </source>
</reference>
<gene>
    <name evidence="1" type="ORF">E4U02_13860</name>
</gene>
<proteinExistence type="predicted"/>
<evidence type="ECO:0000313" key="2">
    <source>
        <dbReference type="Proteomes" id="UP000298358"/>
    </source>
</evidence>
<comment type="caution">
    <text evidence="1">The sequence shown here is derived from an EMBL/GenBank/DDBJ whole genome shotgun (WGS) entry which is preliminary data.</text>
</comment>
<dbReference type="RefSeq" id="WP_135115406.1">
    <property type="nucleotide sequence ID" value="NZ_JADGLL010000049.1"/>
</dbReference>
<protein>
    <submittedName>
        <fullName evidence="1">Uncharacterized protein</fullName>
    </submittedName>
</protein>
<name>A0A4Y9FPE5_9MICO</name>
<organism evidence="1 2">
    <name type="scientific">Microbacterium paludicola</name>
    <dbReference type="NCBI Taxonomy" id="300019"/>
    <lineage>
        <taxon>Bacteria</taxon>
        <taxon>Bacillati</taxon>
        <taxon>Actinomycetota</taxon>
        <taxon>Actinomycetes</taxon>
        <taxon>Micrococcales</taxon>
        <taxon>Microbacteriaceae</taxon>
        <taxon>Microbacterium</taxon>
    </lineage>
</organism>
<dbReference type="AlphaFoldDB" id="A0A4Y9FPE5"/>
<accession>A0A4Y9FPE5</accession>